<evidence type="ECO:0000256" key="4">
    <source>
        <dbReference type="ARBA" id="ARBA00022475"/>
    </source>
</evidence>
<keyword evidence="11 14" id="KW-1133">Transmembrane helix</keyword>
<dbReference type="GO" id="GO:0005524">
    <property type="term" value="F:ATP binding"/>
    <property type="evidence" value="ECO:0007669"/>
    <property type="project" value="UniProtKB-KW"/>
</dbReference>
<proteinExistence type="predicted"/>
<keyword evidence="12" id="KW-0902">Two-component regulatory system</keyword>
<feature type="domain" description="HAMP" evidence="16">
    <location>
        <begin position="320"/>
        <end position="373"/>
    </location>
</feature>
<evidence type="ECO:0000256" key="6">
    <source>
        <dbReference type="ARBA" id="ARBA00022679"/>
    </source>
</evidence>
<keyword evidence="7 14" id="KW-0812">Transmembrane</keyword>
<keyword evidence="4" id="KW-1003">Cell membrane</keyword>
<evidence type="ECO:0000256" key="12">
    <source>
        <dbReference type="ARBA" id="ARBA00023012"/>
    </source>
</evidence>
<evidence type="ECO:0000256" key="8">
    <source>
        <dbReference type="ARBA" id="ARBA00022741"/>
    </source>
</evidence>
<organism evidence="17 18">
    <name type="scientific">Paenibacillus pinisoli</name>
    <dbReference type="NCBI Taxonomy" id="1276110"/>
    <lineage>
        <taxon>Bacteria</taxon>
        <taxon>Bacillati</taxon>
        <taxon>Bacillota</taxon>
        <taxon>Bacilli</taxon>
        <taxon>Bacillales</taxon>
        <taxon>Paenibacillaceae</taxon>
        <taxon>Paenibacillus</taxon>
    </lineage>
</organism>
<evidence type="ECO:0000256" key="9">
    <source>
        <dbReference type="ARBA" id="ARBA00022777"/>
    </source>
</evidence>
<evidence type="ECO:0000259" key="15">
    <source>
        <dbReference type="PROSITE" id="PS50109"/>
    </source>
</evidence>
<dbReference type="EC" id="2.7.13.3" evidence="3"/>
<dbReference type="GO" id="GO:0005886">
    <property type="term" value="C:plasma membrane"/>
    <property type="evidence" value="ECO:0007669"/>
    <property type="project" value="UniProtKB-SubCell"/>
</dbReference>
<evidence type="ECO:0000313" key="18">
    <source>
        <dbReference type="Proteomes" id="UP000267798"/>
    </source>
</evidence>
<comment type="subcellular location">
    <subcellularLocation>
        <location evidence="2">Cell membrane</location>
        <topology evidence="2">Multi-pass membrane protein</topology>
    </subcellularLocation>
</comment>
<keyword evidence="6" id="KW-0808">Transferase</keyword>
<dbReference type="InterPro" id="IPR003594">
    <property type="entry name" value="HATPase_dom"/>
</dbReference>
<dbReference type="PANTHER" id="PTHR34220">
    <property type="entry name" value="SENSOR HISTIDINE KINASE YPDA"/>
    <property type="match status" value="1"/>
</dbReference>
<protein>
    <recommendedName>
        <fullName evidence="3">histidine kinase</fullName>
        <ecNumber evidence="3">2.7.13.3</ecNumber>
    </recommendedName>
</protein>
<evidence type="ECO:0000256" key="11">
    <source>
        <dbReference type="ARBA" id="ARBA00022989"/>
    </source>
</evidence>
<accession>A0A3A6PDX1</accession>
<dbReference type="OrthoDB" id="2638092at2"/>
<keyword evidence="18" id="KW-1185">Reference proteome</keyword>
<evidence type="ECO:0000313" key="17">
    <source>
        <dbReference type="EMBL" id="RJX38795.1"/>
    </source>
</evidence>
<gene>
    <name evidence="17" type="ORF">D3P09_14775</name>
</gene>
<feature type="transmembrane region" description="Helical" evidence="14">
    <location>
        <begin position="300"/>
        <end position="323"/>
    </location>
</feature>
<dbReference type="PANTHER" id="PTHR34220:SF7">
    <property type="entry name" value="SENSOR HISTIDINE KINASE YPDA"/>
    <property type="match status" value="1"/>
</dbReference>
<sequence>MKSWGRWLLPSKLKHRIFVAFVLLILLPFGLLNFYNYHRIEDLMQEKISEQSHDQLENLHSQLLDQMSIAFKTLIFLEQDSTVKDVLKHPESRDVLDNKDLMEEKFKNLNNSFFLYNPSVYFSLLDLRGHVYTSYQPKKSLNYEELGGNPWFELAEKDTVPYRWVPNEENYVFRDVSTSPYLLSLYAILRERDGTPYGKARVSIDYSYWFQSTVSGSGLDQDYFIVTQEGETVARSVRDAALPDTVMERITGNRDDGYFIDADTDSLINYSYMDSVDWYMINRIPLSLLFGELDELKNKYFMTFFLLTAAFIAMTFLITHAFVRPLTHLQHKMKDAVAKNFKIRLPERKYAGEVLDLTRTFNGMLGDMDRMIGELRAEQRQKDAVRFQMLLAQMNPHFLLNTLNTMKWIALRHEQKDIADMCVSLGKLLETSLNAEVDLIHLRNELELIEAFVYIQQVRHNYRFDVRYDYDDSLHYALVPKLSLQPLVENAIQHGVSALPEGGRIRIRIRMLPERNALELEVEDNGIGIQQSLMSKRHRTRPGIGLTNVRERLRLLYKEEGELETVELEQGTLVRMTIPYLLSEPFKLGDEPSLPLAEGNKLNA</sequence>
<dbReference type="InterPro" id="IPR050640">
    <property type="entry name" value="Bact_2-comp_sensor_kinase"/>
</dbReference>
<evidence type="ECO:0000256" key="2">
    <source>
        <dbReference type="ARBA" id="ARBA00004651"/>
    </source>
</evidence>
<dbReference type="InterPro" id="IPR033479">
    <property type="entry name" value="dCache_1"/>
</dbReference>
<dbReference type="Pfam" id="PF02518">
    <property type="entry name" value="HATPase_c"/>
    <property type="match status" value="1"/>
</dbReference>
<keyword evidence="5" id="KW-0597">Phosphoprotein</keyword>
<keyword evidence="13 14" id="KW-0472">Membrane</keyword>
<evidence type="ECO:0000256" key="14">
    <source>
        <dbReference type="SAM" id="Phobius"/>
    </source>
</evidence>
<evidence type="ECO:0000256" key="10">
    <source>
        <dbReference type="ARBA" id="ARBA00022840"/>
    </source>
</evidence>
<dbReference type="Gene3D" id="6.10.340.10">
    <property type="match status" value="1"/>
</dbReference>
<dbReference type="AlphaFoldDB" id="A0A3A6PDX1"/>
<dbReference type="PROSITE" id="PS50885">
    <property type="entry name" value="HAMP"/>
    <property type="match status" value="1"/>
</dbReference>
<dbReference type="SMART" id="SM00304">
    <property type="entry name" value="HAMP"/>
    <property type="match status" value="1"/>
</dbReference>
<comment type="catalytic activity">
    <reaction evidence="1">
        <text>ATP + protein L-histidine = ADP + protein N-phospho-L-histidine.</text>
        <dbReference type="EC" id="2.7.13.3"/>
    </reaction>
</comment>
<dbReference type="PROSITE" id="PS50109">
    <property type="entry name" value="HIS_KIN"/>
    <property type="match status" value="1"/>
</dbReference>
<dbReference type="Pfam" id="PF06580">
    <property type="entry name" value="His_kinase"/>
    <property type="match status" value="1"/>
</dbReference>
<dbReference type="InterPro" id="IPR005467">
    <property type="entry name" value="His_kinase_dom"/>
</dbReference>
<dbReference type="InterPro" id="IPR036890">
    <property type="entry name" value="HATPase_C_sf"/>
</dbReference>
<dbReference type="SUPFAM" id="SSF55874">
    <property type="entry name" value="ATPase domain of HSP90 chaperone/DNA topoisomerase II/histidine kinase"/>
    <property type="match status" value="1"/>
</dbReference>
<dbReference type="Proteomes" id="UP000267798">
    <property type="component" value="Unassembled WGS sequence"/>
</dbReference>
<keyword evidence="10" id="KW-0067">ATP-binding</keyword>
<evidence type="ECO:0000256" key="7">
    <source>
        <dbReference type="ARBA" id="ARBA00022692"/>
    </source>
</evidence>
<evidence type="ECO:0000256" key="3">
    <source>
        <dbReference type="ARBA" id="ARBA00012438"/>
    </source>
</evidence>
<dbReference type="InterPro" id="IPR010559">
    <property type="entry name" value="Sig_transdc_His_kin_internal"/>
</dbReference>
<keyword evidence="9 17" id="KW-0418">Kinase</keyword>
<evidence type="ECO:0000256" key="1">
    <source>
        <dbReference type="ARBA" id="ARBA00000085"/>
    </source>
</evidence>
<name>A0A3A6PDX1_9BACL</name>
<feature type="transmembrane region" description="Helical" evidence="14">
    <location>
        <begin position="17"/>
        <end position="37"/>
    </location>
</feature>
<feature type="domain" description="Histidine kinase" evidence="15">
    <location>
        <begin position="484"/>
        <end position="582"/>
    </location>
</feature>
<dbReference type="GO" id="GO:0000155">
    <property type="term" value="F:phosphorelay sensor kinase activity"/>
    <property type="evidence" value="ECO:0007669"/>
    <property type="project" value="InterPro"/>
</dbReference>
<evidence type="ECO:0000256" key="5">
    <source>
        <dbReference type="ARBA" id="ARBA00022553"/>
    </source>
</evidence>
<dbReference type="Pfam" id="PF02743">
    <property type="entry name" value="dCache_1"/>
    <property type="match status" value="1"/>
</dbReference>
<evidence type="ECO:0000259" key="16">
    <source>
        <dbReference type="PROSITE" id="PS50885"/>
    </source>
</evidence>
<dbReference type="SMART" id="SM00387">
    <property type="entry name" value="HATPase_c"/>
    <property type="match status" value="1"/>
</dbReference>
<reference evidence="17 18" key="1">
    <citation type="submission" date="2018-09" db="EMBL/GenBank/DDBJ databases">
        <title>Paenibacillus aracenensis nov. sp. isolated from a cave in southern Spain.</title>
        <authorList>
            <person name="Jurado V."/>
            <person name="Gutierrez-Patricio S."/>
            <person name="Gonzalez-Pimentel J.L."/>
            <person name="Miller A.Z."/>
            <person name="Laiz L."/>
            <person name="Saiz-Jimenez C."/>
        </authorList>
    </citation>
    <scope>NUCLEOTIDE SEQUENCE [LARGE SCALE GENOMIC DNA]</scope>
    <source>
        <strain evidence="17 18">JCM 19203</strain>
    </source>
</reference>
<dbReference type="Gene3D" id="3.30.565.10">
    <property type="entry name" value="Histidine kinase-like ATPase, C-terminal domain"/>
    <property type="match status" value="1"/>
</dbReference>
<evidence type="ECO:0000256" key="13">
    <source>
        <dbReference type="ARBA" id="ARBA00023136"/>
    </source>
</evidence>
<dbReference type="RefSeq" id="WP_120111446.1">
    <property type="nucleotide sequence ID" value="NZ_QXQB01000003.1"/>
</dbReference>
<dbReference type="InterPro" id="IPR003660">
    <property type="entry name" value="HAMP_dom"/>
</dbReference>
<dbReference type="EMBL" id="QXQB01000003">
    <property type="protein sequence ID" value="RJX38795.1"/>
    <property type="molecule type" value="Genomic_DNA"/>
</dbReference>
<keyword evidence="8" id="KW-0547">Nucleotide-binding</keyword>
<comment type="caution">
    <text evidence="17">The sequence shown here is derived from an EMBL/GenBank/DDBJ whole genome shotgun (WGS) entry which is preliminary data.</text>
</comment>